<evidence type="ECO:0000313" key="3">
    <source>
        <dbReference type="Proteomes" id="UP000828390"/>
    </source>
</evidence>
<name>A0A9D4F0V2_DREPO</name>
<dbReference type="EMBL" id="JAIWYP010000008">
    <property type="protein sequence ID" value="KAH3790345.1"/>
    <property type="molecule type" value="Genomic_DNA"/>
</dbReference>
<keyword evidence="1" id="KW-0812">Transmembrane</keyword>
<accession>A0A9D4F0V2</accession>
<protein>
    <submittedName>
        <fullName evidence="2">Uncharacterized protein</fullName>
    </submittedName>
</protein>
<organism evidence="2 3">
    <name type="scientific">Dreissena polymorpha</name>
    <name type="common">Zebra mussel</name>
    <name type="synonym">Mytilus polymorpha</name>
    <dbReference type="NCBI Taxonomy" id="45954"/>
    <lineage>
        <taxon>Eukaryota</taxon>
        <taxon>Metazoa</taxon>
        <taxon>Spiralia</taxon>
        <taxon>Lophotrochozoa</taxon>
        <taxon>Mollusca</taxon>
        <taxon>Bivalvia</taxon>
        <taxon>Autobranchia</taxon>
        <taxon>Heteroconchia</taxon>
        <taxon>Euheterodonta</taxon>
        <taxon>Imparidentia</taxon>
        <taxon>Neoheterodontei</taxon>
        <taxon>Myida</taxon>
        <taxon>Dreissenoidea</taxon>
        <taxon>Dreissenidae</taxon>
        <taxon>Dreissena</taxon>
    </lineage>
</organism>
<dbReference type="Proteomes" id="UP000828390">
    <property type="component" value="Unassembled WGS sequence"/>
</dbReference>
<reference evidence="2" key="2">
    <citation type="submission" date="2020-11" db="EMBL/GenBank/DDBJ databases">
        <authorList>
            <person name="McCartney M.A."/>
            <person name="Auch B."/>
            <person name="Kono T."/>
            <person name="Mallez S."/>
            <person name="Becker A."/>
            <person name="Gohl D.M."/>
            <person name="Silverstein K.A.T."/>
            <person name="Koren S."/>
            <person name="Bechman K.B."/>
            <person name="Herman A."/>
            <person name="Abrahante J.E."/>
            <person name="Garbe J."/>
        </authorList>
    </citation>
    <scope>NUCLEOTIDE SEQUENCE</scope>
    <source>
        <strain evidence="2">Duluth1</strain>
        <tissue evidence="2">Whole animal</tissue>
    </source>
</reference>
<evidence type="ECO:0000313" key="2">
    <source>
        <dbReference type="EMBL" id="KAH3790345.1"/>
    </source>
</evidence>
<keyword evidence="1" id="KW-1133">Transmembrane helix</keyword>
<comment type="caution">
    <text evidence="2">The sequence shown here is derived from an EMBL/GenBank/DDBJ whole genome shotgun (WGS) entry which is preliminary data.</text>
</comment>
<keyword evidence="1" id="KW-0472">Membrane</keyword>
<feature type="transmembrane region" description="Helical" evidence="1">
    <location>
        <begin position="38"/>
        <end position="58"/>
    </location>
</feature>
<proteinExistence type="predicted"/>
<dbReference type="AlphaFoldDB" id="A0A9D4F0V2"/>
<feature type="transmembrane region" description="Helical" evidence="1">
    <location>
        <begin position="97"/>
        <end position="116"/>
    </location>
</feature>
<keyword evidence="3" id="KW-1185">Reference proteome</keyword>
<evidence type="ECO:0000256" key="1">
    <source>
        <dbReference type="SAM" id="Phobius"/>
    </source>
</evidence>
<reference evidence="2" key="1">
    <citation type="journal article" date="2019" name="bioRxiv">
        <title>The Genome of the Zebra Mussel, Dreissena polymorpha: A Resource for Invasive Species Research.</title>
        <authorList>
            <person name="McCartney M.A."/>
            <person name="Auch B."/>
            <person name="Kono T."/>
            <person name="Mallez S."/>
            <person name="Zhang Y."/>
            <person name="Obille A."/>
            <person name="Becker A."/>
            <person name="Abrahante J.E."/>
            <person name="Garbe J."/>
            <person name="Badalamenti J.P."/>
            <person name="Herman A."/>
            <person name="Mangelson H."/>
            <person name="Liachko I."/>
            <person name="Sullivan S."/>
            <person name="Sone E.D."/>
            <person name="Koren S."/>
            <person name="Silverstein K.A.T."/>
            <person name="Beckman K.B."/>
            <person name="Gohl D.M."/>
        </authorList>
    </citation>
    <scope>NUCLEOTIDE SEQUENCE</scope>
    <source>
        <strain evidence="2">Duluth1</strain>
        <tissue evidence="2">Whole animal</tissue>
    </source>
</reference>
<gene>
    <name evidence="2" type="ORF">DPMN_168543</name>
</gene>
<sequence>MQCVIRRYASYLELWKAPYPLNALTKEFARIRHNNMKAVTLIVGVTLLMCLLDSVQGVSTPSNGSALTTAAPSTGLVATTAANGTQGGNSGSQRFSFTPFSVFIMAVFFATANIALA</sequence>